<evidence type="ECO:0000256" key="2">
    <source>
        <dbReference type="SAM" id="MobiDB-lite"/>
    </source>
</evidence>
<feature type="compositionally biased region" description="Low complexity" evidence="2">
    <location>
        <begin position="973"/>
        <end position="1004"/>
    </location>
</feature>
<feature type="compositionally biased region" description="Low complexity" evidence="2">
    <location>
        <begin position="952"/>
        <end position="963"/>
    </location>
</feature>
<feature type="compositionally biased region" description="Low complexity" evidence="2">
    <location>
        <begin position="743"/>
        <end position="767"/>
    </location>
</feature>
<comment type="similarity">
    <text evidence="1">Belongs to the TRAFAC class TrmE-Era-EngA-EngB-Septin-like GTPase superfamily. Septin GTPase family.</text>
</comment>
<keyword evidence="1" id="KW-0547">Nucleotide-binding</keyword>
<evidence type="ECO:0000259" key="4">
    <source>
        <dbReference type="PROSITE" id="PS51719"/>
    </source>
</evidence>
<keyword evidence="1" id="KW-0342">GTP-binding</keyword>
<keyword evidence="3" id="KW-1133">Transmembrane helix</keyword>
<feature type="compositionally biased region" description="Low complexity" evidence="2">
    <location>
        <begin position="285"/>
        <end position="299"/>
    </location>
</feature>
<dbReference type="Pfam" id="PF00735">
    <property type="entry name" value="Septin"/>
    <property type="match status" value="1"/>
</dbReference>
<reference evidence="5" key="1">
    <citation type="journal article" date="2020" name="Stud. Mycol.">
        <title>101 Dothideomycetes genomes: a test case for predicting lifestyles and emergence of pathogens.</title>
        <authorList>
            <person name="Haridas S."/>
            <person name="Albert R."/>
            <person name="Binder M."/>
            <person name="Bloem J."/>
            <person name="Labutti K."/>
            <person name="Salamov A."/>
            <person name="Andreopoulos B."/>
            <person name="Baker S."/>
            <person name="Barry K."/>
            <person name="Bills G."/>
            <person name="Bluhm B."/>
            <person name="Cannon C."/>
            <person name="Castanera R."/>
            <person name="Culley D."/>
            <person name="Daum C."/>
            <person name="Ezra D."/>
            <person name="Gonzalez J."/>
            <person name="Henrissat B."/>
            <person name="Kuo A."/>
            <person name="Liang C."/>
            <person name="Lipzen A."/>
            <person name="Lutzoni F."/>
            <person name="Magnuson J."/>
            <person name="Mondo S."/>
            <person name="Nolan M."/>
            <person name="Ohm R."/>
            <person name="Pangilinan J."/>
            <person name="Park H.-J."/>
            <person name="Ramirez L."/>
            <person name="Alfaro M."/>
            <person name="Sun H."/>
            <person name="Tritt A."/>
            <person name="Yoshinaga Y."/>
            <person name="Zwiers L.-H."/>
            <person name="Turgeon B."/>
            <person name="Goodwin S."/>
            <person name="Spatafora J."/>
            <person name="Crous P."/>
            <person name="Grigoriev I."/>
        </authorList>
    </citation>
    <scope>NUCLEOTIDE SEQUENCE</scope>
    <source>
        <strain evidence="5">ATCC 16933</strain>
    </source>
</reference>
<feature type="compositionally biased region" description="Low complexity" evidence="2">
    <location>
        <begin position="610"/>
        <end position="621"/>
    </location>
</feature>
<dbReference type="InterPro" id="IPR027417">
    <property type="entry name" value="P-loop_NTPase"/>
</dbReference>
<evidence type="ECO:0000256" key="1">
    <source>
        <dbReference type="RuleBase" id="RU004560"/>
    </source>
</evidence>
<feature type="region of interest" description="Disordered" evidence="2">
    <location>
        <begin position="829"/>
        <end position="848"/>
    </location>
</feature>
<dbReference type="OrthoDB" id="4150765at2759"/>
<protein>
    <recommendedName>
        <fullName evidence="4">Septin-type G domain-containing protein</fullName>
    </recommendedName>
</protein>
<dbReference type="PROSITE" id="PS51719">
    <property type="entry name" value="G_SEPTIN"/>
    <property type="match status" value="1"/>
</dbReference>
<feature type="region of interest" description="Disordered" evidence="2">
    <location>
        <begin position="276"/>
        <end position="308"/>
    </location>
</feature>
<name>A0A6A6PBN6_9PEZI</name>
<feature type="compositionally biased region" description="Polar residues" evidence="2">
    <location>
        <begin position="625"/>
        <end position="644"/>
    </location>
</feature>
<keyword evidence="3" id="KW-0472">Membrane</keyword>
<feature type="region of interest" description="Disordered" evidence="2">
    <location>
        <begin position="1"/>
        <end position="242"/>
    </location>
</feature>
<dbReference type="InterPro" id="IPR030379">
    <property type="entry name" value="G_SEPTIN_dom"/>
</dbReference>
<dbReference type="Gene3D" id="3.40.50.300">
    <property type="entry name" value="P-loop containing nucleotide triphosphate hydrolases"/>
    <property type="match status" value="1"/>
</dbReference>
<feature type="region of interest" description="Disordered" evidence="2">
    <location>
        <begin position="725"/>
        <end position="769"/>
    </location>
</feature>
<feature type="compositionally biased region" description="Basic and acidic residues" evidence="2">
    <location>
        <begin position="153"/>
        <end position="164"/>
    </location>
</feature>
<keyword evidence="6" id="KW-1185">Reference proteome</keyword>
<proteinExistence type="inferred from homology"/>
<feature type="compositionally biased region" description="Low complexity" evidence="2">
    <location>
        <begin position="12"/>
        <end position="36"/>
    </location>
</feature>
<evidence type="ECO:0000313" key="6">
    <source>
        <dbReference type="Proteomes" id="UP000799766"/>
    </source>
</evidence>
<feature type="region of interest" description="Disordered" evidence="2">
    <location>
        <begin position="952"/>
        <end position="1004"/>
    </location>
</feature>
<organism evidence="5 6">
    <name type="scientific">Lineolata rhizophorae</name>
    <dbReference type="NCBI Taxonomy" id="578093"/>
    <lineage>
        <taxon>Eukaryota</taxon>
        <taxon>Fungi</taxon>
        <taxon>Dikarya</taxon>
        <taxon>Ascomycota</taxon>
        <taxon>Pezizomycotina</taxon>
        <taxon>Dothideomycetes</taxon>
        <taxon>Dothideomycetes incertae sedis</taxon>
        <taxon>Lineolatales</taxon>
        <taxon>Lineolataceae</taxon>
        <taxon>Lineolata</taxon>
    </lineage>
</organism>
<feature type="compositionally biased region" description="Low complexity" evidence="2">
    <location>
        <begin position="231"/>
        <end position="242"/>
    </location>
</feature>
<evidence type="ECO:0000256" key="3">
    <source>
        <dbReference type="SAM" id="Phobius"/>
    </source>
</evidence>
<feature type="compositionally biased region" description="Basic residues" evidence="2">
    <location>
        <begin position="209"/>
        <end position="218"/>
    </location>
</feature>
<feature type="transmembrane region" description="Helical" evidence="3">
    <location>
        <begin position="1030"/>
        <end position="1049"/>
    </location>
</feature>
<dbReference type="Proteomes" id="UP000799766">
    <property type="component" value="Unassembled WGS sequence"/>
</dbReference>
<dbReference type="SUPFAM" id="SSF52540">
    <property type="entry name" value="P-loop containing nucleoside triphosphate hydrolases"/>
    <property type="match status" value="1"/>
</dbReference>
<dbReference type="EMBL" id="MU001671">
    <property type="protein sequence ID" value="KAF2461364.1"/>
    <property type="molecule type" value="Genomic_DNA"/>
</dbReference>
<gene>
    <name evidence="5" type="ORF">BDY21DRAFT_368610</name>
</gene>
<feature type="compositionally biased region" description="Basic and acidic residues" evidence="2">
    <location>
        <begin position="67"/>
        <end position="92"/>
    </location>
</feature>
<accession>A0A6A6PBN6</accession>
<dbReference type="GO" id="GO:0005525">
    <property type="term" value="F:GTP binding"/>
    <property type="evidence" value="ECO:0007669"/>
    <property type="project" value="UniProtKB-KW"/>
</dbReference>
<dbReference type="AlphaFoldDB" id="A0A6A6PBN6"/>
<feature type="region of interest" description="Disordered" evidence="2">
    <location>
        <begin position="609"/>
        <end position="655"/>
    </location>
</feature>
<sequence length="1160" mass="121017">MRPLPAGGSGGADPLPLAPAMTAPTATDGTASAPAARSRKSSDSDVVGGGGAGGPTAFFLASESEMEERIRREEEGEEGREHGRRGGEEGSERGVGGGGKGRGEDEGVGKDSSYGVQSLDDALQEVFGEEIVANAKREEDGVGTPGQTEDAEETHGQDHARDQTTRTARLSPPLDRPKSSISTSNPLTPLPLPSNTKDHTDISPPHNHSPSRVHHHTQVRSGPILQHIRRASLATAASSSRPLTPLRIESPLAAAPDAAAGTPSSVSLRSFGLEDDADMSGLEDSASQAIASSSSSEVGQGDEGPDGEEVGVEMARKRTILGSFVLGEQDGGGDDEDDGMPQLVMPSIKMPSRRPFTAKGKGMGRLKVMVAGEAGVGKTSLIRSIFQTCEDIVHVDPLSTISATVPSAAALAQTTTASPGRRSRRRKSELRTARISEIWASTRAYPAWWSDMDESGTVLRRRKSVGDTVLERNLCFVDTPGYGRTRKSLAEEIEPVVGFMEELMAKNAAVMALGDADVLSVLSGNGGMHVDVVFYLLGYQNDLAKDVEYIRRLSDLTNVIPLISKSDTIQPAALKEFRRSVLQALDAASVKPFLFGRGIEDLLQMIEGQSNSRPTSRSPSRMHQRTPSTTLPSNPSDAPPGSSSPHPPFAISSMPGSDADIMDASLLMSPDYVTPLVPSELSTLVESVFDPETISWLRHAAVKKFLSWRMRKLQEQAALGLHHDLGLLSQQPPRPFSDKSRASNRSSTSSSSRQSSSPSIHTSPSVSAMSFLSSPSPGVLIPRPDWDPLSLASASPLLMPSSPVPSSGAGAGGAGTAAFRSSLNEYCPNNGLPQVSPPPSSSGAFQHEVASSTAIARLSAADAHGHYEASCAQHNGDSGGVANARLAGWAADLQRALANERARFATLTQGAERRRWVVDWVGEELGSAAGAVSGQHVLPDGAFPPAHWALVQQSAGGRQQQHQHQPRKLRSGSQSSSRDAAGPSSSSSLPAAAAGYPPRTTTTLLDPRDPLRLCALADGLRRRARLAARILGGAGMLGAAIAIVAVPVIRGWWWPSAHRGVDGAAGGGNAGFFATAVPPSQPPSLSTTFTGLGSSAGEAAKAVAAGAGSVSAAAAAAVAGGLGKGEIGQGGGGLGGDGEREGWKFCWRWLGLGWLFGGKE</sequence>
<dbReference type="PANTHER" id="PTHR18884">
    <property type="entry name" value="SEPTIN"/>
    <property type="match status" value="1"/>
</dbReference>
<evidence type="ECO:0000313" key="5">
    <source>
        <dbReference type="EMBL" id="KAF2461364.1"/>
    </source>
</evidence>
<keyword evidence="3" id="KW-0812">Transmembrane</keyword>
<feature type="domain" description="Septin-type G" evidence="4">
    <location>
        <begin position="362"/>
        <end position="715"/>
    </location>
</feature>